<evidence type="ECO:0000256" key="9">
    <source>
        <dbReference type="ARBA" id="ARBA00031306"/>
    </source>
</evidence>
<evidence type="ECO:0000256" key="10">
    <source>
        <dbReference type="ARBA" id="ARBA00048540"/>
    </source>
</evidence>
<comment type="catalytic activity">
    <reaction evidence="10">
        <text>L-threonyl-[protein] + FAD = FMN-L-threonyl-[protein] + AMP + H(+)</text>
        <dbReference type="Rhea" id="RHEA:36847"/>
        <dbReference type="Rhea" id="RHEA-COMP:11060"/>
        <dbReference type="Rhea" id="RHEA-COMP:11061"/>
        <dbReference type="ChEBI" id="CHEBI:15378"/>
        <dbReference type="ChEBI" id="CHEBI:30013"/>
        <dbReference type="ChEBI" id="CHEBI:57692"/>
        <dbReference type="ChEBI" id="CHEBI:74257"/>
        <dbReference type="ChEBI" id="CHEBI:456215"/>
        <dbReference type="EC" id="2.7.1.180"/>
    </reaction>
</comment>
<keyword evidence="8" id="KW-0460">Magnesium</keyword>
<gene>
    <name evidence="11" type="ORF">METZ01_LOCUS41548</name>
</gene>
<dbReference type="AlphaFoldDB" id="A0A381RBU8"/>
<evidence type="ECO:0000256" key="8">
    <source>
        <dbReference type="ARBA" id="ARBA00022842"/>
    </source>
</evidence>
<name>A0A381RBU8_9ZZZZ</name>
<protein>
    <recommendedName>
        <fullName evidence="3">FAD:protein FMN transferase</fullName>
        <ecNumber evidence="2">2.7.1.180</ecNumber>
    </recommendedName>
    <alternativeName>
        <fullName evidence="9">Flavin transferase</fullName>
    </alternativeName>
</protein>
<keyword evidence="5" id="KW-0808">Transferase</keyword>
<dbReference type="EMBL" id="UINC01001782">
    <property type="protein sequence ID" value="SUZ88694.1"/>
    <property type="molecule type" value="Genomic_DNA"/>
</dbReference>
<dbReference type="Pfam" id="PF02424">
    <property type="entry name" value="ApbE"/>
    <property type="match status" value="1"/>
</dbReference>
<evidence type="ECO:0000256" key="3">
    <source>
        <dbReference type="ARBA" id="ARBA00016337"/>
    </source>
</evidence>
<dbReference type="GO" id="GO:0016740">
    <property type="term" value="F:transferase activity"/>
    <property type="evidence" value="ECO:0007669"/>
    <property type="project" value="UniProtKB-KW"/>
</dbReference>
<dbReference type="PIRSF" id="PIRSF006268">
    <property type="entry name" value="ApbE"/>
    <property type="match status" value="1"/>
</dbReference>
<evidence type="ECO:0000256" key="6">
    <source>
        <dbReference type="ARBA" id="ARBA00022723"/>
    </source>
</evidence>
<evidence type="ECO:0000256" key="5">
    <source>
        <dbReference type="ARBA" id="ARBA00022679"/>
    </source>
</evidence>
<accession>A0A381RBU8</accession>
<dbReference type="PANTHER" id="PTHR30040:SF2">
    <property type="entry name" value="FAD:PROTEIN FMN TRANSFERASE"/>
    <property type="match status" value="1"/>
</dbReference>
<sequence length="289" mass="32475">LLDTSEEKLSLSKSIDSIFDVINNSMSTYIESSIISEVNENIKTPVDEHFINVFNKSKDVWKKSDKYFDPTVGALVNAYGFGPKIILENIDNKVLDSLKSLVGWEKVLLNDNNEIVKESKDIFIDFNAIAKGYTVDLIGEFLSQKEINNYLIEVGGEILTKGINKRTESIWTLGIQDPLDQDQYIQTVKLSNIALATSGNYRKYRIDPKTGERYVHTINPITGLTSKNNTLSVSVVSKDCITSDAWATALLTLDLDRGRAIVDQTESLDALWIISVNEKVEIIKSKNWD</sequence>
<evidence type="ECO:0000256" key="4">
    <source>
        <dbReference type="ARBA" id="ARBA00022630"/>
    </source>
</evidence>
<feature type="non-terminal residue" evidence="11">
    <location>
        <position position="1"/>
    </location>
</feature>
<dbReference type="SUPFAM" id="SSF143631">
    <property type="entry name" value="ApbE-like"/>
    <property type="match status" value="1"/>
</dbReference>
<feature type="non-terminal residue" evidence="11">
    <location>
        <position position="289"/>
    </location>
</feature>
<evidence type="ECO:0000313" key="11">
    <source>
        <dbReference type="EMBL" id="SUZ88694.1"/>
    </source>
</evidence>
<keyword evidence="4" id="KW-0285">Flavoprotein</keyword>
<evidence type="ECO:0000256" key="1">
    <source>
        <dbReference type="ARBA" id="ARBA00001946"/>
    </source>
</evidence>
<keyword evidence="6" id="KW-0479">Metal-binding</keyword>
<organism evidence="11">
    <name type="scientific">marine metagenome</name>
    <dbReference type="NCBI Taxonomy" id="408172"/>
    <lineage>
        <taxon>unclassified sequences</taxon>
        <taxon>metagenomes</taxon>
        <taxon>ecological metagenomes</taxon>
    </lineage>
</organism>
<dbReference type="GO" id="GO:0046872">
    <property type="term" value="F:metal ion binding"/>
    <property type="evidence" value="ECO:0007669"/>
    <property type="project" value="UniProtKB-KW"/>
</dbReference>
<dbReference type="InterPro" id="IPR024932">
    <property type="entry name" value="ApbE"/>
</dbReference>
<evidence type="ECO:0000256" key="7">
    <source>
        <dbReference type="ARBA" id="ARBA00022827"/>
    </source>
</evidence>
<dbReference type="PANTHER" id="PTHR30040">
    <property type="entry name" value="THIAMINE BIOSYNTHESIS LIPOPROTEIN APBE"/>
    <property type="match status" value="1"/>
</dbReference>
<dbReference type="Gene3D" id="3.10.520.10">
    <property type="entry name" value="ApbE-like domains"/>
    <property type="match status" value="1"/>
</dbReference>
<proteinExistence type="predicted"/>
<comment type="cofactor">
    <cofactor evidence="1">
        <name>Mg(2+)</name>
        <dbReference type="ChEBI" id="CHEBI:18420"/>
    </cofactor>
</comment>
<dbReference type="EC" id="2.7.1.180" evidence="2"/>
<dbReference type="InterPro" id="IPR003374">
    <property type="entry name" value="ApbE-like_sf"/>
</dbReference>
<keyword evidence="7" id="KW-0274">FAD</keyword>
<reference evidence="11" key="1">
    <citation type="submission" date="2018-05" db="EMBL/GenBank/DDBJ databases">
        <authorList>
            <person name="Lanie J.A."/>
            <person name="Ng W.-L."/>
            <person name="Kazmierczak K.M."/>
            <person name="Andrzejewski T.M."/>
            <person name="Davidsen T.M."/>
            <person name="Wayne K.J."/>
            <person name="Tettelin H."/>
            <person name="Glass J.I."/>
            <person name="Rusch D."/>
            <person name="Podicherti R."/>
            <person name="Tsui H.-C.T."/>
            <person name="Winkler M.E."/>
        </authorList>
    </citation>
    <scope>NUCLEOTIDE SEQUENCE</scope>
</reference>
<evidence type="ECO:0000256" key="2">
    <source>
        <dbReference type="ARBA" id="ARBA00011955"/>
    </source>
</evidence>